<sequence length="392" mass="45197">MEDLLRRVRSKVSGKEEIGSFREGRTQPQRTPSFRGERKPEKWLKRQFSRQMSNNHSIEEAQYAAAVAAAAFAITALDSDVMDHRKPEPERRPSLPRMISGLISSAFTAEHDEPQKYYSADENDDEAARMVPEKTIHPVPSIKRNPSMPKKRLTFADELAEDPNKHSVYETPHFVEDEFQDAEGMKFSTPSFGRSPSAKKAPSFGEKEFEDAGRRKPVSNTSFKRTPKKTPSFSEEIEELRRMKSPKRPGPQPILPPPPPAVPPLNIQPMAPPKGAHRPRDPENDADAWETEQMAKIKQRYEKLNETIMDWEDKKKKKARRKLEMTERDPEKKRVKAMHNYQMEMERIKKIADGARAQAKEKRRNDEMKVREKASRYRATGERPQPPTCLCL</sequence>
<feature type="compositionally biased region" description="Basic and acidic residues" evidence="2">
    <location>
        <begin position="322"/>
        <end position="332"/>
    </location>
</feature>
<reference evidence="4" key="1">
    <citation type="submission" date="2024-03" db="EMBL/GenBank/DDBJ databases">
        <title>WGS assembly of Saponaria officinalis var. Norfolk2.</title>
        <authorList>
            <person name="Jenkins J."/>
            <person name="Shu S."/>
            <person name="Grimwood J."/>
            <person name="Barry K."/>
            <person name="Goodstein D."/>
            <person name="Schmutz J."/>
            <person name="Leebens-Mack J."/>
            <person name="Osbourn A."/>
        </authorList>
    </citation>
    <scope>NUCLEOTIDE SEQUENCE [LARGE SCALE GENOMIC DNA]</scope>
    <source>
        <strain evidence="4">JIC</strain>
    </source>
</reference>
<feature type="compositionally biased region" description="Basic and acidic residues" evidence="2">
    <location>
        <begin position="205"/>
        <end position="214"/>
    </location>
</feature>
<feature type="region of interest" description="Disordered" evidence="2">
    <location>
        <begin position="313"/>
        <end position="334"/>
    </location>
</feature>
<dbReference type="AlphaFoldDB" id="A0AAW1HHW1"/>
<dbReference type="InterPro" id="IPR005516">
    <property type="entry name" value="Remorin_C"/>
</dbReference>
<dbReference type="EMBL" id="JBDFQZ010000011">
    <property type="protein sequence ID" value="KAK9675983.1"/>
    <property type="molecule type" value="Genomic_DNA"/>
</dbReference>
<protein>
    <recommendedName>
        <fullName evidence="3">Remorin C-terminal domain-containing protein</fullName>
    </recommendedName>
</protein>
<feature type="domain" description="Remorin C-terminal" evidence="3">
    <location>
        <begin position="283"/>
        <end position="385"/>
    </location>
</feature>
<evidence type="ECO:0000313" key="4">
    <source>
        <dbReference type="EMBL" id="KAK9675983.1"/>
    </source>
</evidence>
<comment type="caution">
    <text evidence="4">The sequence shown here is derived from an EMBL/GenBank/DDBJ whole genome shotgun (WGS) entry which is preliminary data.</text>
</comment>
<gene>
    <name evidence="4" type="ORF">RND81_11G046000</name>
</gene>
<dbReference type="PANTHER" id="PTHR31471:SF51">
    <property type="entry name" value="REMORIN FAMILY PROTEIN"/>
    <property type="match status" value="1"/>
</dbReference>
<feature type="region of interest" description="Disordered" evidence="2">
    <location>
        <begin position="185"/>
        <end position="289"/>
    </location>
</feature>
<feature type="compositionally biased region" description="Basic and acidic residues" evidence="2">
    <location>
        <begin position="13"/>
        <end position="25"/>
    </location>
</feature>
<organism evidence="4 5">
    <name type="scientific">Saponaria officinalis</name>
    <name type="common">Common soapwort</name>
    <name type="synonym">Lychnis saponaria</name>
    <dbReference type="NCBI Taxonomy" id="3572"/>
    <lineage>
        <taxon>Eukaryota</taxon>
        <taxon>Viridiplantae</taxon>
        <taxon>Streptophyta</taxon>
        <taxon>Embryophyta</taxon>
        <taxon>Tracheophyta</taxon>
        <taxon>Spermatophyta</taxon>
        <taxon>Magnoliopsida</taxon>
        <taxon>eudicotyledons</taxon>
        <taxon>Gunneridae</taxon>
        <taxon>Pentapetalae</taxon>
        <taxon>Caryophyllales</taxon>
        <taxon>Caryophyllaceae</taxon>
        <taxon>Caryophylleae</taxon>
        <taxon>Saponaria</taxon>
    </lineage>
</organism>
<comment type="similarity">
    <text evidence="1">Belongs to the remorin family.</text>
</comment>
<feature type="compositionally biased region" description="Basic and acidic residues" evidence="2">
    <location>
        <begin position="352"/>
        <end position="381"/>
    </location>
</feature>
<evidence type="ECO:0000256" key="1">
    <source>
        <dbReference type="ARBA" id="ARBA00005711"/>
    </source>
</evidence>
<feature type="region of interest" description="Disordered" evidence="2">
    <location>
        <begin position="352"/>
        <end position="392"/>
    </location>
</feature>
<dbReference type="PANTHER" id="PTHR31471">
    <property type="entry name" value="OS02G0116800 PROTEIN"/>
    <property type="match status" value="1"/>
</dbReference>
<evidence type="ECO:0000256" key="2">
    <source>
        <dbReference type="SAM" id="MobiDB-lite"/>
    </source>
</evidence>
<feature type="region of interest" description="Disordered" evidence="2">
    <location>
        <begin position="1"/>
        <end position="39"/>
    </location>
</feature>
<dbReference type="Proteomes" id="UP001443914">
    <property type="component" value="Unassembled WGS sequence"/>
</dbReference>
<proteinExistence type="inferred from homology"/>
<accession>A0AAW1HHW1</accession>
<evidence type="ECO:0000313" key="5">
    <source>
        <dbReference type="Proteomes" id="UP001443914"/>
    </source>
</evidence>
<evidence type="ECO:0000259" key="3">
    <source>
        <dbReference type="Pfam" id="PF03763"/>
    </source>
</evidence>
<keyword evidence="5" id="KW-1185">Reference proteome</keyword>
<feature type="compositionally biased region" description="Pro residues" evidence="2">
    <location>
        <begin position="248"/>
        <end position="263"/>
    </location>
</feature>
<dbReference type="Pfam" id="PF03763">
    <property type="entry name" value="Remorin_C"/>
    <property type="match status" value="1"/>
</dbReference>
<feature type="compositionally biased region" description="Polar residues" evidence="2">
    <location>
        <begin position="218"/>
        <end position="233"/>
    </location>
</feature>
<name>A0AAW1HHW1_SAPOF</name>